<organism evidence="2 3">
    <name type="scientific">Zizania palustris</name>
    <name type="common">Northern wild rice</name>
    <dbReference type="NCBI Taxonomy" id="103762"/>
    <lineage>
        <taxon>Eukaryota</taxon>
        <taxon>Viridiplantae</taxon>
        <taxon>Streptophyta</taxon>
        <taxon>Embryophyta</taxon>
        <taxon>Tracheophyta</taxon>
        <taxon>Spermatophyta</taxon>
        <taxon>Magnoliopsida</taxon>
        <taxon>Liliopsida</taxon>
        <taxon>Poales</taxon>
        <taxon>Poaceae</taxon>
        <taxon>BOP clade</taxon>
        <taxon>Oryzoideae</taxon>
        <taxon>Oryzeae</taxon>
        <taxon>Zizaniinae</taxon>
        <taxon>Zizania</taxon>
    </lineage>
</organism>
<proteinExistence type="predicted"/>
<sequence>MSTALPWCTTTRNVSSRPRVVCTASPIIGLEALCPGLVRPAPSPNTPPPADRKHRSATVSDRRGCIEWAKAKGPKSRAARR</sequence>
<gene>
    <name evidence="2" type="ORF">GUJ93_ZPchr0010g8706</name>
</gene>
<dbReference type="EMBL" id="JAAALK010000082">
    <property type="protein sequence ID" value="KAG8087950.1"/>
    <property type="molecule type" value="Genomic_DNA"/>
</dbReference>
<protein>
    <submittedName>
        <fullName evidence="2">Uncharacterized protein</fullName>
    </submittedName>
</protein>
<reference evidence="2" key="2">
    <citation type="submission" date="2021-02" db="EMBL/GenBank/DDBJ databases">
        <authorList>
            <person name="Kimball J.A."/>
            <person name="Haas M.W."/>
            <person name="Macchietto M."/>
            <person name="Kono T."/>
            <person name="Duquette J."/>
            <person name="Shao M."/>
        </authorList>
    </citation>
    <scope>NUCLEOTIDE SEQUENCE</scope>
    <source>
        <tissue evidence="2">Fresh leaf tissue</tissue>
    </source>
</reference>
<evidence type="ECO:0000313" key="3">
    <source>
        <dbReference type="Proteomes" id="UP000729402"/>
    </source>
</evidence>
<keyword evidence="3" id="KW-1185">Reference proteome</keyword>
<dbReference type="AlphaFoldDB" id="A0A8J5WDV9"/>
<reference evidence="2" key="1">
    <citation type="journal article" date="2021" name="bioRxiv">
        <title>Whole Genome Assembly and Annotation of Northern Wild Rice, Zizania palustris L., Supports a Whole Genome Duplication in the Zizania Genus.</title>
        <authorList>
            <person name="Haas M."/>
            <person name="Kono T."/>
            <person name="Macchietto M."/>
            <person name="Millas R."/>
            <person name="McGilp L."/>
            <person name="Shao M."/>
            <person name="Duquette J."/>
            <person name="Hirsch C.N."/>
            <person name="Kimball J."/>
        </authorList>
    </citation>
    <scope>NUCLEOTIDE SEQUENCE</scope>
    <source>
        <tissue evidence="2">Fresh leaf tissue</tissue>
    </source>
</reference>
<feature type="compositionally biased region" description="Basic residues" evidence="1">
    <location>
        <begin position="72"/>
        <end position="81"/>
    </location>
</feature>
<comment type="caution">
    <text evidence="2">The sequence shown here is derived from an EMBL/GenBank/DDBJ whole genome shotgun (WGS) entry which is preliminary data.</text>
</comment>
<evidence type="ECO:0000256" key="1">
    <source>
        <dbReference type="SAM" id="MobiDB-lite"/>
    </source>
</evidence>
<dbReference type="Proteomes" id="UP000729402">
    <property type="component" value="Unassembled WGS sequence"/>
</dbReference>
<feature type="region of interest" description="Disordered" evidence="1">
    <location>
        <begin position="38"/>
        <end position="81"/>
    </location>
</feature>
<evidence type="ECO:0000313" key="2">
    <source>
        <dbReference type="EMBL" id="KAG8087950.1"/>
    </source>
</evidence>
<name>A0A8J5WDV9_ZIZPA</name>
<accession>A0A8J5WDV9</accession>